<dbReference type="Proteomes" id="UP000000305">
    <property type="component" value="Unassembled WGS sequence"/>
</dbReference>
<dbReference type="Pfam" id="PF22706">
    <property type="entry name" value="Tex_central_region"/>
    <property type="match status" value="1"/>
</dbReference>
<feature type="region of interest" description="Disordered" evidence="1">
    <location>
        <begin position="221"/>
        <end position="259"/>
    </location>
</feature>
<reference evidence="3 4" key="1">
    <citation type="journal article" date="2011" name="Science">
        <title>The ecoresponsive genome of Daphnia pulex.</title>
        <authorList>
            <person name="Colbourne J.K."/>
            <person name="Pfrender M.E."/>
            <person name="Gilbert D."/>
            <person name="Thomas W.K."/>
            <person name="Tucker A."/>
            <person name="Oakley T.H."/>
            <person name="Tokishita S."/>
            <person name="Aerts A."/>
            <person name="Arnold G.J."/>
            <person name="Basu M.K."/>
            <person name="Bauer D.J."/>
            <person name="Caceres C.E."/>
            <person name="Carmel L."/>
            <person name="Casola C."/>
            <person name="Choi J.H."/>
            <person name="Detter J.C."/>
            <person name="Dong Q."/>
            <person name="Dusheyko S."/>
            <person name="Eads B.D."/>
            <person name="Frohlich T."/>
            <person name="Geiler-Samerotte K.A."/>
            <person name="Gerlach D."/>
            <person name="Hatcher P."/>
            <person name="Jogdeo S."/>
            <person name="Krijgsveld J."/>
            <person name="Kriventseva E.V."/>
            <person name="Kultz D."/>
            <person name="Laforsch C."/>
            <person name="Lindquist E."/>
            <person name="Lopez J."/>
            <person name="Manak J.R."/>
            <person name="Muller J."/>
            <person name="Pangilinan J."/>
            <person name="Patwardhan R.P."/>
            <person name="Pitluck S."/>
            <person name="Pritham E.J."/>
            <person name="Rechtsteiner A."/>
            <person name="Rho M."/>
            <person name="Rogozin I.B."/>
            <person name="Sakarya O."/>
            <person name="Salamov A."/>
            <person name="Schaack S."/>
            <person name="Shapiro H."/>
            <person name="Shiga Y."/>
            <person name="Skalitzky C."/>
            <person name="Smith Z."/>
            <person name="Souvorov A."/>
            <person name="Sung W."/>
            <person name="Tang Z."/>
            <person name="Tsuchiya D."/>
            <person name="Tu H."/>
            <person name="Vos H."/>
            <person name="Wang M."/>
            <person name="Wolf Y.I."/>
            <person name="Yamagata H."/>
            <person name="Yamada T."/>
            <person name="Ye Y."/>
            <person name="Shaw J.R."/>
            <person name="Andrews J."/>
            <person name="Crease T.J."/>
            <person name="Tang H."/>
            <person name="Lucas S.M."/>
            <person name="Robertson H.M."/>
            <person name="Bork P."/>
            <person name="Koonin E.V."/>
            <person name="Zdobnov E.M."/>
            <person name="Grigoriev I.V."/>
            <person name="Lynch M."/>
            <person name="Boore J.L."/>
        </authorList>
    </citation>
    <scope>NUCLEOTIDE SEQUENCE [LARGE SCALE GENOMIC DNA]</scope>
</reference>
<dbReference type="EMBL" id="GL732589">
    <property type="protein sequence ID" value="EFX73627.1"/>
    <property type="molecule type" value="Genomic_DNA"/>
</dbReference>
<keyword evidence="4" id="KW-1185">Reference proteome</keyword>
<proteinExistence type="predicted"/>
<dbReference type="InterPro" id="IPR055179">
    <property type="entry name" value="Tex-like_central_region"/>
</dbReference>
<gene>
    <name evidence="3" type="ORF">DAPPUDRAFT_227101</name>
</gene>
<evidence type="ECO:0000259" key="2">
    <source>
        <dbReference type="Pfam" id="PF22706"/>
    </source>
</evidence>
<name>E9H3Z6_DAPPU</name>
<dbReference type="InterPro" id="IPR017072">
    <property type="entry name" value="TF_Spt6"/>
</dbReference>
<sequence>MKMYWFGRASSREGTPVIPVRILPNFGVDPGRMEAVKDAEGQRDALDDGPRQEAVKVELDGIGFDFLHFESVDEPQGHVGDEQESDGLSARLLQVLLGFADVALGHVRDENRLHRHFDDGQEALDEDQSGRFFVRTVQRSGNHRKCRVAENAQAAAAAFEVAECWVIRIGEWPSELTHSKRNELGGGGIYLKEKSKLKKMKAFDSDDDGKGDGEQEQKALGDLIDDNSIQEDGSFPKSDDETSGCTKRKRDANDELDDRDGELPRFQILKPKVKGLYEELKKYLSENNPKNVRVLTDVCFESVVSIAELSDVYNHLILHYENVLAALMFTEDEDLKNLRDLGNVKLDLYNDIADTDLGTFVNENCGLIPMQLGENMREKRQLNEVRQIAKLPRVAAKDYVSTAEVETKFSDFEEVLDAANYILAAQIAGEPLVRRCARKSFFEDAYIHVKLTEQSLKEIDGNQPSCKFLKQQPVRELEDDQFLRLVVAEQAGVLTIVIQMKIEGATNDSYLDWIKSLFTYNLFNQRDELVKNWDAERTKVIDLAFTKFLLPQLEKELRVKLLNEAREFVVRDVLYGKGERRQSKGAHYDTPAKKSKAEEDSEQPEHSSTVTTPSSAHRKRKIKIAKL</sequence>
<feature type="domain" description="Tex-like central region" evidence="2">
    <location>
        <begin position="391"/>
        <end position="570"/>
    </location>
</feature>
<dbReference type="GO" id="GO:0140673">
    <property type="term" value="P:transcription elongation-coupled chromatin remodeling"/>
    <property type="evidence" value="ECO:0007669"/>
    <property type="project" value="InterPro"/>
</dbReference>
<accession>E9H3Z6</accession>
<feature type="compositionally biased region" description="Basic residues" evidence="1">
    <location>
        <begin position="616"/>
        <end position="627"/>
    </location>
</feature>
<dbReference type="PANTHER" id="PTHR10145:SF6">
    <property type="entry name" value="TRANSCRIPTION ELONGATION FACTOR SPT6"/>
    <property type="match status" value="1"/>
</dbReference>
<dbReference type="InParanoid" id="E9H3Z6"/>
<protein>
    <recommendedName>
        <fullName evidence="2">Tex-like central region domain-containing protein</fullName>
    </recommendedName>
</protein>
<evidence type="ECO:0000313" key="4">
    <source>
        <dbReference type="Proteomes" id="UP000000305"/>
    </source>
</evidence>
<feature type="compositionally biased region" description="Polar residues" evidence="1">
    <location>
        <begin position="606"/>
        <end position="615"/>
    </location>
</feature>
<evidence type="ECO:0000256" key="1">
    <source>
        <dbReference type="SAM" id="MobiDB-lite"/>
    </source>
</evidence>
<feature type="region of interest" description="Disordered" evidence="1">
    <location>
        <begin position="581"/>
        <end position="627"/>
    </location>
</feature>
<dbReference type="HOGENOM" id="CLU_436326_0_0_1"/>
<dbReference type="SUPFAM" id="SSF158832">
    <property type="entry name" value="Tex N-terminal region-like"/>
    <property type="match status" value="1"/>
</dbReference>
<dbReference type="STRING" id="6669.E9H3Z6"/>
<feature type="compositionally biased region" description="Basic and acidic residues" evidence="1">
    <location>
        <begin position="581"/>
        <end position="598"/>
    </location>
</feature>
<dbReference type="PANTHER" id="PTHR10145">
    <property type="entry name" value="TRANSCRIPTION ELONGATION FACTOR SPT6"/>
    <property type="match status" value="1"/>
</dbReference>
<organism evidence="3 4">
    <name type="scientific">Daphnia pulex</name>
    <name type="common">Water flea</name>
    <dbReference type="NCBI Taxonomy" id="6669"/>
    <lineage>
        <taxon>Eukaryota</taxon>
        <taxon>Metazoa</taxon>
        <taxon>Ecdysozoa</taxon>
        <taxon>Arthropoda</taxon>
        <taxon>Crustacea</taxon>
        <taxon>Branchiopoda</taxon>
        <taxon>Diplostraca</taxon>
        <taxon>Cladocera</taxon>
        <taxon>Anomopoda</taxon>
        <taxon>Daphniidae</taxon>
        <taxon>Daphnia</taxon>
    </lineage>
</organism>
<dbReference type="KEGG" id="dpx:DAPPUDRAFT_227101"/>
<dbReference type="OrthoDB" id="343921at2759"/>
<dbReference type="AlphaFoldDB" id="E9H3Z6"/>
<dbReference type="InterPro" id="IPR023323">
    <property type="entry name" value="Tex-like_dom_sf"/>
</dbReference>
<evidence type="ECO:0000313" key="3">
    <source>
        <dbReference type="EMBL" id="EFX73627.1"/>
    </source>
</evidence>
<dbReference type="Gene3D" id="1.10.3500.10">
    <property type="entry name" value="Tex N-terminal region-like"/>
    <property type="match status" value="1"/>
</dbReference>
<dbReference type="eggNOG" id="KOG1856">
    <property type="taxonomic scope" value="Eukaryota"/>
</dbReference>